<dbReference type="Gene3D" id="3.40.630.30">
    <property type="match status" value="1"/>
</dbReference>
<dbReference type="Proteomes" id="UP000095256">
    <property type="component" value="Unassembled WGS sequence"/>
</dbReference>
<evidence type="ECO:0000313" key="2">
    <source>
        <dbReference type="EMBL" id="OEH81150.1"/>
    </source>
</evidence>
<dbReference type="STRING" id="762845.BCR26_17370"/>
<dbReference type="GO" id="GO:0016747">
    <property type="term" value="F:acyltransferase activity, transferring groups other than amino-acyl groups"/>
    <property type="evidence" value="ECO:0007669"/>
    <property type="project" value="InterPro"/>
</dbReference>
<dbReference type="AlphaFoldDB" id="A0A1E5KTG0"/>
<feature type="domain" description="N-acetyltransferase" evidence="1">
    <location>
        <begin position="5"/>
        <end position="144"/>
    </location>
</feature>
<dbReference type="EMBL" id="MIEK01000057">
    <property type="protein sequence ID" value="OEH81150.1"/>
    <property type="molecule type" value="Genomic_DNA"/>
</dbReference>
<reference evidence="2 3" key="1">
    <citation type="submission" date="2016-09" db="EMBL/GenBank/DDBJ databases">
        <authorList>
            <person name="Capua I."/>
            <person name="De Benedictis P."/>
            <person name="Joannis T."/>
            <person name="Lombin L.H."/>
            <person name="Cattoli G."/>
        </authorList>
    </citation>
    <scope>NUCLEOTIDE SEQUENCE [LARGE SCALE GENOMIC DNA]</scope>
    <source>
        <strain evidence="2 3">LMG 25899</strain>
    </source>
</reference>
<accession>A0A1E5KTG0</accession>
<proteinExistence type="predicted"/>
<dbReference type="SUPFAM" id="SSF55729">
    <property type="entry name" value="Acyl-CoA N-acyltransferases (Nat)"/>
    <property type="match status" value="1"/>
</dbReference>
<sequence length="144" mass="16752">MYKFEEITNLVTNDSAQVLLSNCFVYPNQPQRFAEKINQYSQGSKYKTYSIISRSKELLGIIIIEQKDAQTIIIQGIACELTFRNQGIGRKMVNYIIDICQPTTILAETDDDAIDFYKKLGFNMEMQKEKYPENTRYLCKLTLH</sequence>
<dbReference type="CDD" id="cd04301">
    <property type="entry name" value="NAT_SF"/>
    <property type="match status" value="1"/>
</dbReference>
<gene>
    <name evidence="2" type="ORF">BCR26_17370</name>
</gene>
<dbReference type="PROSITE" id="PS51186">
    <property type="entry name" value="GNAT"/>
    <property type="match status" value="1"/>
</dbReference>
<protein>
    <recommendedName>
        <fullName evidence="1">N-acetyltransferase domain-containing protein</fullName>
    </recommendedName>
</protein>
<keyword evidence="3" id="KW-1185">Reference proteome</keyword>
<comment type="caution">
    <text evidence="2">The sequence shown here is derived from an EMBL/GenBank/DDBJ whole genome shotgun (WGS) entry which is preliminary data.</text>
</comment>
<evidence type="ECO:0000313" key="3">
    <source>
        <dbReference type="Proteomes" id="UP000095256"/>
    </source>
</evidence>
<dbReference type="InterPro" id="IPR016181">
    <property type="entry name" value="Acyl_CoA_acyltransferase"/>
</dbReference>
<dbReference type="OrthoDB" id="45853at2"/>
<organism evidence="2 3">
    <name type="scientific">Enterococcus rivorum</name>
    <dbReference type="NCBI Taxonomy" id="762845"/>
    <lineage>
        <taxon>Bacteria</taxon>
        <taxon>Bacillati</taxon>
        <taxon>Bacillota</taxon>
        <taxon>Bacilli</taxon>
        <taxon>Lactobacillales</taxon>
        <taxon>Enterococcaceae</taxon>
        <taxon>Enterococcus</taxon>
    </lineage>
</organism>
<dbReference type="Pfam" id="PF00583">
    <property type="entry name" value="Acetyltransf_1"/>
    <property type="match status" value="1"/>
</dbReference>
<dbReference type="InterPro" id="IPR000182">
    <property type="entry name" value="GNAT_dom"/>
</dbReference>
<name>A0A1E5KTG0_9ENTE</name>
<evidence type="ECO:0000259" key="1">
    <source>
        <dbReference type="PROSITE" id="PS51186"/>
    </source>
</evidence>
<dbReference type="RefSeq" id="WP_069699875.1">
    <property type="nucleotide sequence ID" value="NZ_JAGGMA010000060.1"/>
</dbReference>